<protein>
    <submittedName>
        <fullName evidence="2">Uncharacterized protein</fullName>
    </submittedName>
</protein>
<name>A0AAT9LCN3_9FIRM</name>
<feature type="transmembrane region" description="Helical" evidence="1">
    <location>
        <begin position="39"/>
        <end position="58"/>
    </location>
</feature>
<feature type="transmembrane region" description="Helical" evidence="1">
    <location>
        <begin position="179"/>
        <end position="200"/>
    </location>
</feature>
<feature type="transmembrane region" description="Helical" evidence="1">
    <location>
        <begin position="139"/>
        <end position="159"/>
    </location>
</feature>
<keyword evidence="1" id="KW-0472">Membrane</keyword>
<organism evidence="2">
    <name type="scientific">Candidatus Fermentithermobacillus carboniphilus</name>
    <dbReference type="NCBI Taxonomy" id="3085328"/>
    <lineage>
        <taxon>Bacteria</taxon>
        <taxon>Bacillati</taxon>
        <taxon>Bacillota</taxon>
        <taxon>Candidatus Fermentithermobacillia</taxon>
        <taxon>Candidatus Fermentithermobacillales</taxon>
        <taxon>Candidatus Fermentithermobacillaceae</taxon>
        <taxon>Candidatus Fermentithermobacillus</taxon>
    </lineage>
</organism>
<reference evidence="2" key="1">
    <citation type="submission" date="2020-10" db="EMBL/GenBank/DDBJ databases">
        <authorList>
            <person name="Kadnikov V."/>
            <person name="Beletsky A.V."/>
            <person name="Mardanov A.V."/>
            <person name="Karnachuk O.V."/>
            <person name="Ravin N.V."/>
        </authorList>
    </citation>
    <scope>NUCLEOTIDE SEQUENCE</scope>
    <source>
        <strain evidence="2">Bu02</strain>
    </source>
</reference>
<feature type="transmembrane region" description="Helical" evidence="1">
    <location>
        <begin position="106"/>
        <end position="127"/>
    </location>
</feature>
<keyword evidence="1" id="KW-1133">Transmembrane helix</keyword>
<feature type="transmembrane region" description="Helical" evidence="1">
    <location>
        <begin position="7"/>
        <end position="27"/>
    </location>
</feature>
<dbReference type="AlphaFoldDB" id="A0AAT9LCN3"/>
<dbReference type="EMBL" id="CP062796">
    <property type="protein sequence ID" value="QUL98844.1"/>
    <property type="molecule type" value="Genomic_DNA"/>
</dbReference>
<feature type="transmembrane region" description="Helical" evidence="1">
    <location>
        <begin position="70"/>
        <end position="91"/>
    </location>
</feature>
<sequence>MKKEVPIVMGFILGISIIAGVFVTGVPWLTTWKNLLDEWFLVVQAWAVAVGVVNLTQIHSRRVSQKREGWFYSVWLMICMFGMIVFGVFIAKSPQNEGWRWMYNQLIAPMNATVYSTLVFYIGAAAYRAFRVRNLEATVLLVAAVILMLGRVPLGKVLLGGTWIEKTADWILNVPNSAGMRGIQLGATLGAIATALRILVGIERGHLGGTGE</sequence>
<gene>
    <name evidence="2" type="ORF">IMF26_01835</name>
</gene>
<evidence type="ECO:0000313" key="2">
    <source>
        <dbReference type="EMBL" id="QUL98844.1"/>
    </source>
</evidence>
<reference evidence="2" key="2">
    <citation type="journal article" date="2023" name="Biology">
        <title>Prokaryotic Life Associated with Coal-Fire Gas Vents Revealed by Metagenomics.</title>
        <authorList>
            <person name="Kadnikov V.V."/>
            <person name="Mardanov A.V."/>
            <person name="Beletsky A.V."/>
            <person name="Karnachuk O.V."/>
            <person name="Ravin N.V."/>
        </authorList>
    </citation>
    <scope>NUCLEOTIDE SEQUENCE</scope>
    <source>
        <strain evidence="2">Bu02</strain>
    </source>
</reference>
<proteinExistence type="predicted"/>
<keyword evidence="1" id="KW-0812">Transmembrane</keyword>
<evidence type="ECO:0000256" key="1">
    <source>
        <dbReference type="SAM" id="Phobius"/>
    </source>
</evidence>
<accession>A0AAT9LCN3</accession>
<dbReference type="KEGG" id="fcz:IMF26_01835"/>